<protein>
    <submittedName>
        <fullName evidence="3">PH domain-containing protein</fullName>
    </submittedName>
</protein>
<reference evidence="3 4" key="1">
    <citation type="submission" date="2016-10" db="EMBL/GenBank/DDBJ databases">
        <authorList>
            <person name="de Groot N.N."/>
        </authorList>
    </citation>
    <scope>NUCLEOTIDE SEQUENCE [LARGE SCALE GENOMIC DNA]</scope>
    <source>
        <strain evidence="3 4">MON 2.2</strain>
    </source>
</reference>
<dbReference type="EMBL" id="LT629688">
    <property type="protein sequence ID" value="SDE44285.1"/>
    <property type="molecule type" value="Genomic_DNA"/>
</dbReference>
<feature type="domain" description="Low molecular weight protein antigen 6 PH" evidence="2">
    <location>
        <begin position="63"/>
        <end position="136"/>
    </location>
</feature>
<feature type="transmembrane region" description="Helical" evidence="1">
    <location>
        <begin position="41"/>
        <end position="65"/>
    </location>
</feature>
<evidence type="ECO:0000256" key="1">
    <source>
        <dbReference type="SAM" id="Phobius"/>
    </source>
</evidence>
<accession>A0A1G7D0M8</accession>
<gene>
    <name evidence="3" type="ORF">SAMN04489747_3420</name>
</gene>
<organism evidence="3 4">
    <name type="scientific">Auraticoccus monumenti</name>
    <dbReference type="NCBI Taxonomy" id="675864"/>
    <lineage>
        <taxon>Bacteria</taxon>
        <taxon>Bacillati</taxon>
        <taxon>Actinomycetota</taxon>
        <taxon>Actinomycetes</taxon>
        <taxon>Propionibacteriales</taxon>
        <taxon>Propionibacteriaceae</taxon>
        <taxon>Auraticoccus</taxon>
    </lineage>
</organism>
<keyword evidence="1" id="KW-0812">Transmembrane</keyword>
<keyword evidence="1" id="KW-1133">Transmembrane helix</keyword>
<dbReference type="PROSITE" id="PS51257">
    <property type="entry name" value="PROKAR_LIPOPROTEIN"/>
    <property type="match status" value="1"/>
</dbReference>
<dbReference type="STRING" id="675864.SAMN04489747_3420"/>
<dbReference type="OrthoDB" id="3824918at2"/>
<evidence type="ECO:0000313" key="3">
    <source>
        <dbReference type="EMBL" id="SDE44285.1"/>
    </source>
</evidence>
<sequence length="142" mass="15985">MFRPRVLLAFSSVVSVLFVVACLVGWYAIGDVRSQFTGLQVGTLVLFVVWIVGLMMAMALSVVVVEESRLVVRNGVVTRRYAFSDIRAVRYREGDSWAYLELHETGTAGEHLRRQCLAIQRVDGARSQADAARLRDLIRARR</sequence>
<keyword evidence="1" id="KW-0472">Membrane</keyword>
<dbReference type="InterPro" id="IPR019692">
    <property type="entry name" value="CFP-6_PH"/>
</dbReference>
<dbReference type="Proteomes" id="UP000198546">
    <property type="component" value="Chromosome i"/>
</dbReference>
<dbReference type="Pfam" id="PF10756">
    <property type="entry name" value="bPH_6"/>
    <property type="match status" value="1"/>
</dbReference>
<dbReference type="AlphaFoldDB" id="A0A1G7D0M8"/>
<evidence type="ECO:0000259" key="2">
    <source>
        <dbReference type="Pfam" id="PF10756"/>
    </source>
</evidence>
<keyword evidence="4" id="KW-1185">Reference proteome</keyword>
<evidence type="ECO:0000313" key="4">
    <source>
        <dbReference type="Proteomes" id="UP000198546"/>
    </source>
</evidence>
<dbReference type="RefSeq" id="WP_090595187.1">
    <property type="nucleotide sequence ID" value="NZ_LT629688.1"/>
</dbReference>
<name>A0A1G7D0M8_9ACTN</name>
<feature type="transmembrane region" description="Helical" evidence="1">
    <location>
        <begin position="7"/>
        <end position="29"/>
    </location>
</feature>
<proteinExistence type="predicted"/>